<protein>
    <submittedName>
        <fullName evidence="2">Type-2 restriction enzyme EcoRII</fullName>
        <ecNumber evidence="2">3.1.21.4</ecNumber>
    </submittedName>
</protein>
<dbReference type="EMBL" id="VSSQ01041904">
    <property type="protein sequence ID" value="MPM95403.1"/>
    <property type="molecule type" value="Genomic_DNA"/>
</dbReference>
<comment type="caution">
    <text evidence="2">The sequence shown here is derived from an EMBL/GenBank/DDBJ whole genome shotgun (WGS) entry which is preliminary data.</text>
</comment>
<accession>A0A645E3M2</accession>
<dbReference type="SUPFAM" id="SSF52980">
    <property type="entry name" value="Restriction endonuclease-like"/>
    <property type="match status" value="1"/>
</dbReference>
<dbReference type="GO" id="GO:0003677">
    <property type="term" value="F:DNA binding"/>
    <property type="evidence" value="ECO:0007669"/>
    <property type="project" value="InterPro"/>
</dbReference>
<dbReference type="EC" id="3.1.21.4" evidence="2"/>
<evidence type="ECO:0000259" key="1">
    <source>
        <dbReference type="Pfam" id="PF09019"/>
    </source>
</evidence>
<dbReference type="InterPro" id="IPR038365">
    <property type="entry name" value="EcoRII_C_sf"/>
</dbReference>
<dbReference type="GO" id="GO:0009307">
    <property type="term" value="P:DNA restriction-modification system"/>
    <property type="evidence" value="ECO:0007669"/>
    <property type="project" value="InterPro"/>
</dbReference>
<dbReference type="GO" id="GO:0009036">
    <property type="term" value="F:type II site-specific deoxyribonuclease activity"/>
    <property type="evidence" value="ECO:0007669"/>
    <property type="project" value="UniProtKB-EC"/>
</dbReference>
<dbReference type="Pfam" id="PF09019">
    <property type="entry name" value="EcoRII-C"/>
    <property type="match status" value="1"/>
</dbReference>
<reference evidence="2" key="1">
    <citation type="submission" date="2019-08" db="EMBL/GenBank/DDBJ databases">
        <authorList>
            <person name="Kucharzyk K."/>
            <person name="Murdoch R.W."/>
            <person name="Higgins S."/>
            <person name="Loffler F."/>
        </authorList>
    </citation>
    <scope>NUCLEOTIDE SEQUENCE</scope>
</reference>
<dbReference type="Gene3D" id="3.40.91.80">
    <property type="match status" value="1"/>
</dbReference>
<dbReference type="AlphaFoldDB" id="A0A645E3M2"/>
<feature type="domain" description="Restriction endonuclease type II EcoRII C-terminal" evidence="1">
    <location>
        <begin position="2"/>
        <end position="103"/>
    </location>
</feature>
<organism evidence="2">
    <name type="scientific">bioreactor metagenome</name>
    <dbReference type="NCBI Taxonomy" id="1076179"/>
    <lineage>
        <taxon>unclassified sequences</taxon>
        <taxon>metagenomes</taxon>
        <taxon>ecological metagenomes</taxon>
    </lineage>
</organism>
<dbReference type="InterPro" id="IPR015109">
    <property type="entry name" value="Restrct_endonuc_II_EcoRII_C"/>
</dbReference>
<proteinExistence type="predicted"/>
<name>A0A645E3M2_9ZZZZ</name>
<dbReference type="InterPro" id="IPR011335">
    <property type="entry name" value="Restrct_endonuc-II-like"/>
</dbReference>
<gene>
    <name evidence="2" type="primary">ecoRIIR_1</name>
    <name evidence="2" type="ORF">SDC9_142557</name>
</gene>
<sequence>MTEQNKKPDFVFPSAAAYYNPGFSDLNLHMLASKTCCKDRWRQVINEADRIRQKHLFTLQEGVSSNQLAEMYASGITLVVPQPNMHSFPVEYRDKIMNLTGFVDYIKNSQKKFV</sequence>
<evidence type="ECO:0000313" key="2">
    <source>
        <dbReference type="EMBL" id="MPM95403.1"/>
    </source>
</evidence>
<keyword evidence="2" id="KW-0378">Hydrolase</keyword>